<accession>A0ABQ2M5Y6</accession>
<feature type="region of interest" description="Disordered" evidence="1">
    <location>
        <begin position="37"/>
        <end position="59"/>
    </location>
</feature>
<comment type="caution">
    <text evidence="4">The sequence shown here is derived from an EMBL/GenBank/DDBJ whole genome shotgun (WGS) entry which is preliminary data.</text>
</comment>
<feature type="domain" description="DJ-1/PfpI" evidence="3">
    <location>
        <begin position="61"/>
        <end position="223"/>
    </location>
</feature>
<name>A0ABQ2M5Y6_9ACTN</name>
<dbReference type="InterPro" id="IPR002818">
    <property type="entry name" value="DJ-1/PfpI"/>
</dbReference>
<dbReference type="PANTHER" id="PTHR43130">
    <property type="entry name" value="ARAC-FAMILY TRANSCRIPTIONAL REGULATOR"/>
    <property type="match status" value="1"/>
</dbReference>
<dbReference type="PANTHER" id="PTHR43130:SF2">
    <property type="entry name" value="DJ-1_PFPI DOMAIN-CONTAINING PROTEIN"/>
    <property type="match status" value="1"/>
</dbReference>
<dbReference type="Gene3D" id="3.40.50.880">
    <property type="match status" value="1"/>
</dbReference>
<feature type="compositionally biased region" description="Low complexity" evidence="1">
    <location>
        <begin position="49"/>
        <end position="59"/>
    </location>
</feature>
<keyword evidence="5" id="KW-1185">Reference proteome</keyword>
<feature type="chain" id="PRO_5045748386" description="DJ-1/PfpI domain-containing protein" evidence="2">
    <location>
        <begin position="42"/>
        <end position="273"/>
    </location>
</feature>
<sequence>MTHPTHAQSPRPTTRRTVLRGTAATAALATAGLAATGPAHATDVHPKTDSGNSSSGSDGPRIGILLYDGYSLLDPTGPAEVLSRVPGASVTMLAERRGPIRTDTGDVAVLADRSLDEAGRLDVLLVPGAGNRGLIAAMQNRPLLDWIRETNRRTRFTTSVCTGSLILAAAGLLDGRRATTYWASAPYMEKTFDVTYVPERYVKSGKFITSAGVSAGLDMSLYLAARLTDDDTAKAIQLAVEYDPRPPFDAGNAQEASDDLKARALKILEDSQV</sequence>
<dbReference type="InterPro" id="IPR052158">
    <property type="entry name" value="INH-QAR"/>
</dbReference>
<dbReference type="CDD" id="cd03139">
    <property type="entry name" value="GATase1_PfpI_2"/>
    <property type="match status" value="1"/>
</dbReference>
<keyword evidence="2" id="KW-0732">Signal</keyword>
<dbReference type="PROSITE" id="PS51318">
    <property type="entry name" value="TAT"/>
    <property type="match status" value="1"/>
</dbReference>
<dbReference type="Pfam" id="PF01965">
    <property type="entry name" value="DJ-1_PfpI"/>
    <property type="match status" value="1"/>
</dbReference>
<organism evidence="4 5">
    <name type="scientific">Streptomyces lasiicapitis</name>
    <dbReference type="NCBI Taxonomy" id="1923961"/>
    <lineage>
        <taxon>Bacteria</taxon>
        <taxon>Bacillati</taxon>
        <taxon>Actinomycetota</taxon>
        <taxon>Actinomycetes</taxon>
        <taxon>Kitasatosporales</taxon>
        <taxon>Streptomycetaceae</taxon>
        <taxon>Streptomyces</taxon>
    </lineage>
</organism>
<dbReference type="SUPFAM" id="SSF52317">
    <property type="entry name" value="Class I glutamine amidotransferase-like"/>
    <property type="match status" value="1"/>
</dbReference>
<dbReference type="InterPro" id="IPR029062">
    <property type="entry name" value="Class_I_gatase-like"/>
</dbReference>
<evidence type="ECO:0000256" key="1">
    <source>
        <dbReference type="SAM" id="MobiDB-lite"/>
    </source>
</evidence>
<dbReference type="Proteomes" id="UP000656881">
    <property type="component" value="Unassembled WGS sequence"/>
</dbReference>
<reference evidence="5" key="1">
    <citation type="journal article" date="2019" name="Int. J. Syst. Evol. Microbiol.">
        <title>The Global Catalogue of Microorganisms (GCM) 10K type strain sequencing project: providing services to taxonomists for standard genome sequencing and annotation.</title>
        <authorList>
            <consortium name="The Broad Institute Genomics Platform"/>
            <consortium name="The Broad Institute Genome Sequencing Center for Infectious Disease"/>
            <person name="Wu L."/>
            <person name="Ma J."/>
        </authorList>
    </citation>
    <scope>NUCLEOTIDE SEQUENCE [LARGE SCALE GENOMIC DNA]</scope>
    <source>
        <strain evidence="5">CGMCC 4.7349</strain>
    </source>
</reference>
<evidence type="ECO:0000256" key="2">
    <source>
        <dbReference type="SAM" id="SignalP"/>
    </source>
</evidence>
<feature type="signal peptide" evidence="2">
    <location>
        <begin position="1"/>
        <end position="41"/>
    </location>
</feature>
<dbReference type="EMBL" id="BMNG01000008">
    <property type="protein sequence ID" value="GGO47464.1"/>
    <property type="molecule type" value="Genomic_DNA"/>
</dbReference>
<proteinExistence type="predicted"/>
<protein>
    <recommendedName>
        <fullName evidence="3">DJ-1/PfpI domain-containing protein</fullName>
    </recommendedName>
</protein>
<evidence type="ECO:0000259" key="3">
    <source>
        <dbReference type="Pfam" id="PF01965"/>
    </source>
</evidence>
<dbReference type="RefSeq" id="WP_164323900.1">
    <property type="nucleotide sequence ID" value="NZ_BMNG01000008.1"/>
</dbReference>
<gene>
    <name evidence="4" type="ORF">GCM10012286_40820</name>
</gene>
<evidence type="ECO:0000313" key="4">
    <source>
        <dbReference type="EMBL" id="GGO47464.1"/>
    </source>
</evidence>
<dbReference type="InterPro" id="IPR006311">
    <property type="entry name" value="TAT_signal"/>
</dbReference>
<evidence type="ECO:0000313" key="5">
    <source>
        <dbReference type="Proteomes" id="UP000656881"/>
    </source>
</evidence>